<protein>
    <submittedName>
        <fullName evidence="2">Nucleotidyltransferase domain-containing protein</fullName>
    </submittedName>
</protein>
<dbReference type="AlphaFoldDB" id="A0A7Y0HQU3"/>
<dbReference type="Proteomes" id="UP000537131">
    <property type="component" value="Unassembled WGS sequence"/>
</dbReference>
<dbReference type="PANTHER" id="PTHR33933:SF1">
    <property type="entry name" value="PROTEIN ADENYLYLTRANSFERASE MNTA-RELATED"/>
    <property type="match status" value="1"/>
</dbReference>
<dbReference type="Pfam" id="PF01909">
    <property type="entry name" value="NTP_transf_2"/>
    <property type="match status" value="1"/>
</dbReference>
<reference evidence="2 3" key="2">
    <citation type="submission" date="2020-06" db="EMBL/GenBank/DDBJ databases">
        <title>Complete Genome Sequence of Clostridium muelleri sp. nov. P21T, an Acid-Alcohol Producing Acetogen Isolated from Old Hay.</title>
        <authorList>
            <person name="Duncan K.E."/>
            <person name="Tanner R.S."/>
        </authorList>
    </citation>
    <scope>NUCLEOTIDE SEQUENCE [LARGE SCALE GENOMIC DNA]</scope>
    <source>
        <strain evidence="2 3">P21</strain>
    </source>
</reference>
<dbReference type="CDD" id="cd05403">
    <property type="entry name" value="NT_KNTase_like"/>
    <property type="match status" value="1"/>
</dbReference>
<dbReference type="InterPro" id="IPR052548">
    <property type="entry name" value="Type_VII_TA_antitoxin"/>
</dbReference>
<dbReference type="Gene3D" id="3.30.460.10">
    <property type="entry name" value="Beta Polymerase, domain 2"/>
    <property type="match status" value="1"/>
</dbReference>
<evidence type="ECO:0000259" key="1">
    <source>
        <dbReference type="Pfam" id="PF01909"/>
    </source>
</evidence>
<name>A0A7Y0HQU3_9CLOT</name>
<keyword evidence="2" id="KW-0808">Transferase</keyword>
<dbReference type="GO" id="GO:0016779">
    <property type="term" value="F:nucleotidyltransferase activity"/>
    <property type="evidence" value="ECO:0007669"/>
    <property type="project" value="InterPro"/>
</dbReference>
<dbReference type="SUPFAM" id="SSF81301">
    <property type="entry name" value="Nucleotidyltransferase"/>
    <property type="match status" value="1"/>
</dbReference>
<evidence type="ECO:0000313" key="3">
    <source>
        <dbReference type="Proteomes" id="UP000537131"/>
    </source>
</evidence>
<comment type="caution">
    <text evidence="2">The sequence shown here is derived from an EMBL/GenBank/DDBJ whole genome shotgun (WGS) entry which is preliminary data.</text>
</comment>
<accession>A0A7Y0HQU3</accession>
<dbReference type="PANTHER" id="PTHR33933">
    <property type="entry name" value="NUCLEOTIDYLTRANSFERASE"/>
    <property type="match status" value="1"/>
</dbReference>
<dbReference type="RefSeq" id="WP_169300042.1">
    <property type="nucleotide sequence ID" value="NZ_JABBNI010000065.1"/>
</dbReference>
<sequence>MKNFSFLKDPKAINVLEITEKKLINLLDNKLQDIILYGSYARNDYTNESDIDILVLANDEQQNLKLYEDMVTDTMVDISLEYDVVLSIYLQSVQEYKRKLEILPFLQNIEREGVKIYAKENS</sequence>
<feature type="domain" description="Polymerase nucleotidyl transferase" evidence="1">
    <location>
        <begin position="31"/>
        <end position="92"/>
    </location>
</feature>
<proteinExistence type="predicted"/>
<reference evidence="2 3" key="1">
    <citation type="submission" date="2020-04" db="EMBL/GenBank/DDBJ databases">
        <authorList>
            <person name="Doyle D.A."/>
        </authorList>
    </citation>
    <scope>NUCLEOTIDE SEQUENCE [LARGE SCALE GENOMIC DNA]</scope>
    <source>
        <strain evidence="2 3">P21</strain>
    </source>
</reference>
<keyword evidence="3" id="KW-1185">Reference proteome</keyword>
<organism evidence="2 3">
    <name type="scientific">Clostridium muellerianum</name>
    <dbReference type="NCBI Taxonomy" id="2716538"/>
    <lineage>
        <taxon>Bacteria</taxon>
        <taxon>Bacillati</taxon>
        <taxon>Bacillota</taxon>
        <taxon>Clostridia</taxon>
        <taxon>Eubacteriales</taxon>
        <taxon>Clostridiaceae</taxon>
        <taxon>Clostridium</taxon>
    </lineage>
</organism>
<dbReference type="InterPro" id="IPR043519">
    <property type="entry name" value="NT_sf"/>
</dbReference>
<dbReference type="EMBL" id="JABBNI010000065">
    <property type="protein sequence ID" value="NMM65460.1"/>
    <property type="molecule type" value="Genomic_DNA"/>
</dbReference>
<gene>
    <name evidence="2" type="ORF">HBE96_23055</name>
</gene>
<dbReference type="InterPro" id="IPR002934">
    <property type="entry name" value="Polymerase_NTP_transf_dom"/>
</dbReference>
<evidence type="ECO:0000313" key="2">
    <source>
        <dbReference type="EMBL" id="NMM65460.1"/>
    </source>
</evidence>